<feature type="domain" description="RRM" evidence="4">
    <location>
        <begin position="309"/>
        <end position="369"/>
    </location>
</feature>
<dbReference type="SUPFAM" id="SSF54928">
    <property type="entry name" value="RNA-binding domain, RBD"/>
    <property type="match status" value="2"/>
</dbReference>
<dbReference type="InterPro" id="IPR000504">
    <property type="entry name" value="RRM_dom"/>
</dbReference>
<name>A0ABQ5D2A7_9ASTR</name>
<evidence type="ECO:0000256" key="3">
    <source>
        <dbReference type="ARBA" id="ARBA00023187"/>
    </source>
</evidence>
<reference evidence="5" key="1">
    <citation type="journal article" date="2022" name="Int. J. Mol. Sci.">
        <title>Draft Genome of Tanacetum Coccineum: Genomic Comparison of Closely Related Tanacetum-Family Plants.</title>
        <authorList>
            <person name="Yamashiro T."/>
            <person name="Shiraishi A."/>
            <person name="Nakayama K."/>
            <person name="Satake H."/>
        </authorList>
    </citation>
    <scope>NUCLEOTIDE SEQUENCE</scope>
</reference>
<evidence type="ECO:0000313" key="6">
    <source>
        <dbReference type="Proteomes" id="UP001151760"/>
    </source>
</evidence>
<keyword evidence="3" id="KW-0508">mRNA splicing</keyword>
<dbReference type="PANTHER" id="PTHR23139">
    <property type="entry name" value="RNA-BINDING PROTEIN"/>
    <property type="match status" value="1"/>
</dbReference>
<reference evidence="5" key="2">
    <citation type="submission" date="2022-01" db="EMBL/GenBank/DDBJ databases">
        <authorList>
            <person name="Yamashiro T."/>
            <person name="Shiraishi A."/>
            <person name="Satake H."/>
            <person name="Nakayama K."/>
        </authorList>
    </citation>
    <scope>NUCLEOTIDE SEQUENCE</scope>
</reference>
<sequence>MDEKGSQKRATWLLLNIRLKCAWLELLPRGELTKRKAHIYWDKICKPKDQGGLGLKDLGVWNEIQIPTLNEDIEDTAVWVSENGNEKCFRISNVWKDISCNDEKVECDSHDHLFFTCEFSKEVWHELQNLLNVRLSDSWNQIISEMEALPLNRNIRSIVRRIVFNAAIYFIWQERNNRIFKNEKRDKETIVKLIKENTVMKLIGLKVKESITVNEVENKWKIKLQKVTSHTSLKPRPKTGDDVVNVYINHEKKLAFVQMRSVEEANNAMALDGIIFEGAPVKVRRPSDYNPLLAVTLGLSHPNPNMNLEAQVRELLESFGARRGFDLVKDRETYNSKGYAFCVCVYQDLSVTHIACAALNGIKMGDKTLTDRRANQVQTQPKPEQESVLLHAQQQIALQYEEGYLETYQHDDEALCIM</sequence>
<proteinExistence type="predicted"/>
<dbReference type="EMBL" id="BQNB010014783">
    <property type="protein sequence ID" value="GJT32311.1"/>
    <property type="molecule type" value="Genomic_DNA"/>
</dbReference>
<evidence type="ECO:0000256" key="2">
    <source>
        <dbReference type="ARBA" id="ARBA00022884"/>
    </source>
</evidence>
<keyword evidence="1" id="KW-0507">mRNA processing</keyword>
<comment type="caution">
    <text evidence="5">The sequence shown here is derived from an EMBL/GenBank/DDBJ whole genome shotgun (WGS) entry which is preliminary data.</text>
</comment>
<protein>
    <submittedName>
        <fullName evidence="5">Splicing factor U2af large subunit B isoform X4</fullName>
    </submittedName>
</protein>
<evidence type="ECO:0000259" key="4">
    <source>
        <dbReference type="Pfam" id="PF00076"/>
    </source>
</evidence>
<organism evidence="5 6">
    <name type="scientific">Tanacetum coccineum</name>
    <dbReference type="NCBI Taxonomy" id="301880"/>
    <lineage>
        <taxon>Eukaryota</taxon>
        <taxon>Viridiplantae</taxon>
        <taxon>Streptophyta</taxon>
        <taxon>Embryophyta</taxon>
        <taxon>Tracheophyta</taxon>
        <taxon>Spermatophyta</taxon>
        <taxon>Magnoliopsida</taxon>
        <taxon>eudicotyledons</taxon>
        <taxon>Gunneridae</taxon>
        <taxon>Pentapetalae</taxon>
        <taxon>asterids</taxon>
        <taxon>campanulids</taxon>
        <taxon>Asterales</taxon>
        <taxon>Asteraceae</taxon>
        <taxon>Asteroideae</taxon>
        <taxon>Anthemideae</taxon>
        <taxon>Anthemidinae</taxon>
        <taxon>Tanacetum</taxon>
    </lineage>
</organism>
<dbReference type="Pfam" id="PF00076">
    <property type="entry name" value="RRM_1"/>
    <property type="match status" value="1"/>
</dbReference>
<accession>A0ABQ5D2A7</accession>
<dbReference type="InterPro" id="IPR012677">
    <property type="entry name" value="Nucleotide-bd_a/b_plait_sf"/>
</dbReference>
<dbReference type="Gene3D" id="3.30.70.330">
    <property type="match status" value="2"/>
</dbReference>
<keyword evidence="2" id="KW-0694">RNA-binding</keyword>
<dbReference type="Proteomes" id="UP001151760">
    <property type="component" value="Unassembled WGS sequence"/>
</dbReference>
<gene>
    <name evidence="5" type="ORF">Tco_0922730</name>
</gene>
<dbReference type="InterPro" id="IPR035979">
    <property type="entry name" value="RBD_domain_sf"/>
</dbReference>
<evidence type="ECO:0000313" key="5">
    <source>
        <dbReference type="EMBL" id="GJT32311.1"/>
    </source>
</evidence>
<evidence type="ECO:0000256" key="1">
    <source>
        <dbReference type="ARBA" id="ARBA00022664"/>
    </source>
</evidence>
<keyword evidence="6" id="KW-1185">Reference proteome</keyword>